<comment type="caution">
    <text evidence="5">The sequence shown here is derived from an EMBL/GenBank/DDBJ whole genome shotgun (WGS) entry which is preliminary data.</text>
</comment>
<evidence type="ECO:0000256" key="3">
    <source>
        <dbReference type="SAM" id="MobiDB-lite"/>
    </source>
</evidence>
<dbReference type="InterPro" id="IPR000719">
    <property type="entry name" value="Prot_kinase_dom"/>
</dbReference>
<evidence type="ECO:0000313" key="6">
    <source>
        <dbReference type="Proteomes" id="UP000626109"/>
    </source>
</evidence>
<dbReference type="InterPro" id="IPR011009">
    <property type="entry name" value="Kinase-like_dom_sf"/>
</dbReference>
<keyword evidence="1" id="KW-0547">Nucleotide-binding</keyword>
<feature type="region of interest" description="Disordered" evidence="3">
    <location>
        <begin position="610"/>
        <end position="629"/>
    </location>
</feature>
<evidence type="ECO:0000256" key="1">
    <source>
        <dbReference type="ARBA" id="ARBA00022741"/>
    </source>
</evidence>
<dbReference type="Proteomes" id="UP000626109">
    <property type="component" value="Unassembled WGS sequence"/>
</dbReference>
<dbReference type="Pfam" id="PF00069">
    <property type="entry name" value="Pkinase"/>
    <property type="match status" value="1"/>
</dbReference>
<dbReference type="PROSITE" id="PS50011">
    <property type="entry name" value="PROTEIN_KINASE_DOM"/>
    <property type="match status" value="1"/>
</dbReference>
<dbReference type="SUPFAM" id="SSF56112">
    <property type="entry name" value="Protein kinase-like (PK-like)"/>
    <property type="match status" value="1"/>
</dbReference>
<protein>
    <recommendedName>
        <fullName evidence="4">Protein kinase domain-containing protein</fullName>
    </recommendedName>
</protein>
<dbReference type="PANTHER" id="PTHR24346:SF30">
    <property type="entry name" value="MATERNAL EMBRYONIC LEUCINE ZIPPER KINASE"/>
    <property type="match status" value="1"/>
</dbReference>
<dbReference type="GO" id="GO:0005737">
    <property type="term" value="C:cytoplasm"/>
    <property type="evidence" value="ECO:0007669"/>
    <property type="project" value="TreeGrafter"/>
</dbReference>
<reference evidence="5" key="1">
    <citation type="submission" date="2021-02" db="EMBL/GenBank/DDBJ databases">
        <authorList>
            <person name="Dougan E. K."/>
            <person name="Rhodes N."/>
            <person name="Thang M."/>
            <person name="Chan C."/>
        </authorList>
    </citation>
    <scope>NUCLEOTIDE SEQUENCE</scope>
</reference>
<evidence type="ECO:0000256" key="2">
    <source>
        <dbReference type="ARBA" id="ARBA00022840"/>
    </source>
</evidence>
<accession>A0A813IFQ5</accession>
<evidence type="ECO:0000259" key="4">
    <source>
        <dbReference type="PROSITE" id="PS50011"/>
    </source>
</evidence>
<dbReference type="EMBL" id="CAJNNW010007953">
    <property type="protein sequence ID" value="CAE8649625.1"/>
    <property type="molecule type" value="Genomic_DNA"/>
</dbReference>
<dbReference type="GO" id="GO:0005524">
    <property type="term" value="F:ATP binding"/>
    <property type="evidence" value="ECO:0007669"/>
    <property type="project" value="UniProtKB-KW"/>
</dbReference>
<feature type="compositionally biased region" description="Basic and acidic residues" evidence="3">
    <location>
        <begin position="610"/>
        <end position="621"/>
    </location>
</feature>
<proteinExistence type="predicted"/>
<dbReference type="AlphaFoldDB" id="A0A813IFQ5"/>
<feature type="region of interest" description="Disordered" evidence="3">
    <location>
        <begin position="642"/>
        <end position="661"/>
    </location>
</feature>
<dbReference type="GO" id="GO:0004674">
    <property type="term" value="F:protein serine/threonine kinase activity"/>
    <property type="evidence" value="ECO:0007669"/>
    <property type="project" value="TreeGrafter"/>
</dbReference>
<organism evidence="5 6">
    <name type="scientific">Polarella glacialis</name>
    <name type="common">Dinoflagellate</name>
    <dbReference type="NCBI Taxonomy" id="89957"/>
    <lineage>
        <taxon>Eukaryota</taxon>
        <taxon>Sar</taxon>
        <taxon>Alveolata</taxon>
        <taxon>Dinophyceae</taxon>
        <taxon>Suessiales</taxon>
        <taxon>Suessiaceae</taxon>
        <taxon>Polarella</taxon>
    </lineage>
</organism>
<gene>
    <name evidence="5" type="ORF">PGLA2088_LOCUS7592</name>
</gene>
<keyword evidence="2" id="KW-0067">ATP-binding</keyword>
<name>A0A813IFQ5_POLGL</name>
<dbReference type="PANTHER" id="PTHR24346">
    <property type="entry name" value="MAP/MICROTUBULE AFFINITY-REGULATING KINASE"/>
    <property type="match status" value="1"/>
</dbReference>
<feature type="domain" description="Protein kinase" evidence="4">
    <location>
        <begin position="276"/>
        <end position="546"/>
    </location>
</feature>
<dbReference type="GO" id="GO:0035556">
    <property type="term" value="P:intracellular signal transduction"/>
    <property type="evidence" value="ECO:0007669"/>
    <property type="project" value="TreeGrafter"/>
</dbReference>
<evidence type="ECO:0000313" key="5">
    <source>
        <dbReference type="EMBL" id="CAE8649625.1"/>
    </source>
</evidence>
<dbReference type="Gene3D" id="1.10.510.10">
    <property type="entry name" value="Transferase(Phosphotransferase) domain 1"/>
    <property type="match status" value="1"/>
</dbReference>
<sequence length="677" mass="73749">MLLSCCCCLLLLLLLFLLLLLLLLSLLLLVVGTRQRYPQVSCSILGCIMEPLSPNLAAISKSLRSQRSLRSNLSSENSCLDEDEPSMWLHPLHLQMQGPVPLGLDGLGAGAVHYNRGQQMTYLARKAADGDFESLVAKQGGDGQCSVQVKKTELVISSIDPDYPDATIKVSLLLAEIICVAVKSAVSLYQQILEGNPAPQYILAVAPRDMALGRDQGMRSSSSLESWRGGSTSEISSEQKVWLICIGRCDSSQVGRLLWRLSARGGIRWDLDELYNLSVKPLDSRECGSVFLGQAIHESMPSKVSVMHLNESNAAQIRLELGFLSCFREHQHIQSIMGCFCSSKAAKDNDNTDAQPRVSSKQLQWSFVSDTAFDTDLCQVLMERGALPQDEALVVICGVLSAISHLHLHQVVHRDVKAAHVLFGTSGKAVLFGLGSAVFCCDPRAMQPRGGSPGYAAPELASGEPGGFEGDVFATGVLLYLILSNTMPLGGGDLRDVLSLTKQCEVKFPFSQVSEGLMVILQAMMEKSPQSRPKARRTFQACWAMLSSAARIQALSSGQICPVQVELHADPNDASSLLQLSSEGSRLGRRRSSLTLPSIKEHLAIKKDVGTVEKQDEKEQPPKMMAPSRSTEQRLQAIMALPTAVPRVQPTPPTTPRGRPSFLRNIFRRFGTADRSK</sequence>